<comment type="subcellular location">
    <subcellularLocation>
        <location evidence="1">Membrane</location>
        <topology evidence="1">Multi-pass membrane protein</topology>
    </subcellularLocation>
</comment>
<feature type="transmembrane region" description="Helical" evidence="5">
    <location>
        <begin position="6"/>
        <end position="24"/>
    </location>
</feature>
<name>A0ABQ0CAE5_9PROT</name>
<sequence length="103" mass="11565">MKNRLLAAFSYLGVLCLVPLLMESKEPFVLFHARQGLVLWVWTVLSYFAMHLPGLGPYLFSTSTVLVLFLSMFGLFSVVMNQRWRIPVIATLGGIPAETTSQD</sequence>
<dbReference type="Proteomes" id="UP001628193">
    <property type="component" value="Unassembled WGS sequence"/>
</dbReference>
<proteinExistence type="predicted"/>
<evidence type="ECO:0000256" key="4">
    <source>
        <dbReference type="ARBA" id="ARBA00023136"/>
    </source>
</evidence>
<gene>
    <name evidence="6" type="primary">mamF</name>
    <name evidence="6" type="ORF">SIID45300_02198</name>
</gene>
<evidence type="ECO:0000256" key="2">
    <source>
        <dbReference type="ARBA" id="ARBA00022692"/>
    </source>
</evidence>
<dbReference type="RefSeq" id="WP_420905550.1">
    <property type="nucleotide sequence ID" value="NZ_BAAFGK010000004.1"/>
</dbReference>
<keyword evidence="7" id="KW-1185">Reference proteome</keyword>
<protein>
    <submittedName>
        <fullName evidence="6">Magnetosome protein MamF</fullName>
    </submittedName>
</protein>
<evidence type="ECO:0000256" key="3">
    <source>
        <dbReference type="ARBA" id="ARBA00022989"/>
    </source>
</evidence>
<dbReference type="EMBL" id="BAAFGK010000004">
    <property type="protein sequence ID" value="GAB0057864.1"/>
    <property type="molecule type" value="Genomic_DNA"/>
</dbReference>
<reference evidence="6 7" key="1">
    <citation type="submission" date="2024-05" db="EMBL/GenBank/DDBJ databases">
        <authorList>
            <consortium name="Candidatus Magnetaquicoccaceae bacterium FCR-1 genome sequencing consortium"/>
            <person name="Shimoshige H."/>
            <person name="Shimamura S."/>
            <person name="Taoka A."/>
            <person name="Kobayashi H."/>
            <person name="Maekawa T."/>
        </authorList>
    </citation>
    <scope>NUCLEOTIDE SEQUENCE [LARGE SCALE GENOMIC DNA]</scope>
    <source>
        <strain evidence="6 7">FCR-1</strain>
    </source>
</reference>
<evidence type="ECO:0000256" key="1">
    <source>
        <dbReference type="ARBA" id="ARBA00004141"/>
    </source>
</evidence>
<dbReference type="Pfam" id="PF09685">
    <property type="entry name" value="MamF_MmsF"/>
    <property type="match status" value="1"/>
</dbReference>
<comment type="caution">
    <text evidence="6">The sequence shown here is derived from an EMBL/GenBank/DDBJ whole genome shotgun (WGS) entry which is preliminary data.</text>
</comment>
<keyword evidence="4 5" id="KW-0472">Membrane</keyword>
<feature type="transmembrane region" description="Helical" evidence="5">
    <location>
        <begin position="58"/>
        <end position="79"/>
    </location>
</feature>
<dbReference type="InterPro" id="IPR019109">
    <property type="entry name" value="MamF_MmsF"/>
</dbReference>
<accession>A0ABQ0CAE5</accession>
<organism evidence="6 7">
    <name type="scientific">Candidatus Magnetaquiglobus chichijimensis</name>
    <dbReference type="NCBI Taxonomy" id="3141448"/>
    <lineage>
        <taxon>Bacteria</taxon>
        <taxon>Pseudomonadati</taxon>
        <taxon>Pseudomonadota</taxon>
        <taxon>Magnetococcia</taxon>
        <taxon>Magnetococcales</taxon>
        <taxon>Candidatus Magnetaquicoccaceae</taxon>
        <taxon>Candidatus Magnetaquiglobus</taxon>
    </lineage>
</organism>
<keyword evidence="3 5" id="KW-1133">Transmembrane helix</keyword>
<evidence type="ECO:0000256" key="5">
    <source>
        <dbReference type="SAM" id="Phobius"/>
    </source>
</evidence>
<evidence type="ECO:0000313" key="6">
    <source>
        <dbReference type="EMBL" id="GAB0057864.1"/>
    </source>
</evidence>
<reference evidence="6 7" key="2">
    <citation type="submission" date="2024-09" db="EMBL/GenBank/DDBJ databases">
        <title>Draft genome sequence of Candidatus Magnetaquicoccaceae bacterium FCR-1.</title>
        <authorList>
            <person name="Shimoshige H."/>
            <person name="Shimamura S."/>
            <person name="Taoka A."/>
            <person name="Kobayashi H."/>
            <person name="Maekawa T."/>
        </authorList>
    </citation>
    <scope>NUCLEOTIDE SEQUENCE [LARGE SCALE GENOMIC DNA]</scope>
    <source>
        <strain evidence="6 7">FCR-1</strain>
    </source>
</reference>
<evidence type="ECO:0000313" key="7">
    <source>
        <dbReference type="Proteomes" id="UP001628193"/>
    </source>
</evidence>
<keyword evidence="2 5" id="KW-0812">Transmembrane</keyword>